<comment type="subcellular location">
    <subcellularLocation>
        <location evidence="1">Membrane</location>
        <topology evidence="1">Multi-pass membrane protein</topology>
    </subcellularLocation>
</comment>
<dbReference type="PANTHER" id="PTHR12428:SF65">
    <property type="entry name" value="CYTOCHROME C OXIDASE ASSEMBLY PROTEIN COX18, MITOCHONDRIAL"/>
    <property type="match status" value="1"/>
</dbReference>
<evidence type="ECO:0000256" key="6">
    <source>
        <dbReference type="SAM" id="Phobius"/>
    </source>
</evidence>
<reference evidence="7" key="1">
    <citation type="submission" date="2022-08" db="EMBL/GenBank/DDBJ databases">
        <authorList>
            <person name="Gutierrez-Valencia J."/>
        </authorList>
    </citation>
    <scope>NUCLEOTIDE SEQUENCE</scope>
</reference>
<gene>
    <name evidence="7" type="ORF">LITE_LOCUS29620</name>
</gene>
<dbReference type="EMBL" id="CAMGYJ010000007">
    <property type="protein sequence ID" value="CAI0447981.1"/>
    <property type="molecule type" value="Genomic_DNA"/>
</dbReference>
<keyword evidence="3 6" id="KW-0812">Transmembrane</keyword>
<accession>A0AAV0MNE2</accession>
<organism evidence="7 8">
    <name type="scientific">Linum tenue</name>
    <dbReference type="NCBI Taxonomy" id="586396"/>
    <lineage>
        <taxon>Eukaryota</taxon>
        <taxon>Viridiplantae</taxon>
        <taxon>Streptophyta</taxon>
        <taxon>Embryophyta</taxon>
        <taxon>Tracheophyta</taxon>
        <taxon>Spermatophyta</taxon>
        <taxon>Magnoliopsida</taxon>
        <taxon>eudicotyledons</taxon>
        <taxon>Gunneridae</taxon>
        <taxon>Pentapetalae</taxon>
        <taxon>rosids</taxon>
        <taxon>fabids</taxon>
        <taxon>Malpighiales</taxon>
        <taxon>Linaceae</taxon>
        <taxon>Linum</taxon>
    </lineage>
</organism>
<sequence length="393" mass="43538">MIYSQLRRSRTFSGFLSLSPARVSPLLPCGDAGRYSTPSQPPIPPYRPPRAFPAPNSHSVCRHLHHRNFSTRPDESSQFTDDHITASTSEPELADFGLDDAKGVVLTDVVSSGEESILPVRALISLLDGYHDVTGLPWLEMKECCRWIVIASATLVMRLALFPLLVLQLKKLKTISEFFPKLPPPIPPPLSGRSYVDQISLFRRERKAAGCPSYLWFLASISVQIPCFLLAVTSIRRMSLDHHPGFECGGALWFQNLTEFPHGPLGSIFPILISGLHFLNVQLAFENSSVRKMSGPLGLLAKYYKHYLDFLVLPLLYIGYCIPQSRSSVALSLSQSFAIMATSETDDFDEPPMLSSCKSILSYSKSPTNSPLFPVQEIRDHSGAAANEFVNGI</sequence>
<evidence type="ECO:0000256" key="2">
    <source>
        <dbReference type="ARBA" id="ARBA00010583"/>
    </source>
</evidence>
<comment type="similarity">
    <text evidence="2">Belongs to the OXA1/ALB3/YidC (TC 2.A.9.2) family.</text>
</comment>
<name>A0AAV0MNE2_9ROSI</name>
<dbReference type="Proteomes" id="UP001154282">
    <property type="component" value="Unassembled WGS sequence"/>
</dbReference>
<evidence type="ECO:0000313" key="7">
    <source>
        <dbReference type="EMBL" id="CAI0447981.1"/>
    </source>
</evidence>
<evidence type="ECO:0000256" key="3">
    <source>
        <dbReference type="ARBA" id="ARBA00022692"/>
    </source>
</evidence>
<dbReference type="PANTHER" id="PTHR12428">
    <property type="entry name" value="OXA1"/>
    <property type="match status" value="1"/>
</dbReference>
<evidence type="ECO:0000256" key="1">
    <source>
        <dbReference type="ARBA" id="ARBA00004141"/>
    </source>
</evidence>
<keyword evidence="8" id="KW-1185">Reference proteome</keyword>
<dbReference type="GO" id="GO:0005743">
    <property type="term" value="C:mitochondrial inner membrane"/>
    <property type="evidence" value="ECO:0007669"/>
    <property type="project" value="TreeGrafter"/>
</dbReference>
<dbReference type="GO" id="GO:0032977">
    <property type="term" value="F:membrane insertase activity"/>
    <property type="evidence" value="ECO:0007669"/>
    <property type="project" value="InterPro"/>
</dbReference>
<dbReference type="AlphaFoldDB" id="A0AAV0MNE2"/>
<feature type="transmembrane region" description="Helical" evidence="6">
    <location>
        <begin position="213"/>
        <end position="235"/>
    </location>
</feature>
<feature type="transmembrane region" description="Helical" evidence="6">
    <location>
        <begin position="147"/>
        <end position="167"/>
    </location>
</feature>
<dbReference type="GO" id="GO:0032979">
    <property type="term" value="P:protein insertion into mitochondrial inner membrane from matrix"/>
    <property type="evidence" value="ECO:0007669"/>
    <property type="project" value="TreeGrafter"/>
</dbReference>
<keyword evidence="4 6" id="KW-1133">Transmembrane helix</keyword>
<dbReference type="InterPro" id="IPR001708">
    <property type="entry name" value="YidC/ALB3/OXA1/COX18"/>
</dbReference>
<protein>
    <submittedName>
        <fullName evidence="7">Uncharacterized protein</fullName>
    </submittedName>
</protein>
<comment type="caution">
    <text evidence="7">The sequence shown here is derived from an EMBL/GenBank/DDBJ whole genome shotgun (WGS) entry which is preliminary data.</text>
</comment>
<evidence type="ECO:0000313" key="8">
    <source>
        <dbReference type="Proteomes" id="UP001154282"/>
    </source>
</evidence>
<evidence type="ECO:0000256" key="5">
    <source>
        <dbReference type="ARBA" id="ARBA00023136"/>
    </source>
</evidence>
<feature type="transmembrane region" description="Helical" evidence="6">
    <location>
        <begin position="265"/>
        <end position="285"/>
    </location>
</feature>
<proteinExistence type="inferred from homology"/>
<keyword evidence="5 6" id="KW-0472">Membrane</keyword>
<evidence type="ECO:0000256" key="4">
    <source>
        <dbReference type="ARBA" id="ARBA00022989"/>
    </source>
</evidence>